<protein>
    <recommendedName>
        <fullName evidence="7">Dynamin N-terminal domain-containing protein</fullName>
    </recommendedName>
</protein>
<comment type="subcellular location">
    <subcellularLocation>
        <location evidence="1">Membrane</location>
    </subcellularLocation>
</comment>
<dbReference type="Gene3D" id="3.40.50.300">
    <property type="entry name" value="P-loop containing nucleotide triphosphate hydrolases"/>
    <property type="match status" value="2"/>
</dbReference>
<dbReference type="OrthoDB" id="7927795at2"/>
<evidence type="ECO:0000256" key="4">
    <source>
        <dbReference type="ARBA" id="ARBA00023134"/>
    </source>
</evidence>
<dbReference type="AlphaFoldDB" id="A0A0D6JF31"/>
<evidence type="ECO:0000313" key="9">
    <source>
        <dbReference type="Proteomes" id="UP000033187"/>
    </source>
</evidence>
<feature type="domain" description="Dynamin N-terminal" evidence="7">
    <location>
        <begin position="76"/>
        <end position="306"/>
    </location>
</feature>
<feature type="region of interest" description="Disordered" evidence="6">
    <location>
        <begin position="694"/>
        <end position="716"/>
    </location>
</feature>
<dbReference type="PANTHER" id="PTHR10465:SF0">
    <property type="entry name" value="SARCALUMENIN"/>
    <property type="match status" value="1"/>
</dbReference>
<evidence type="ECO:0000256" key="3">
    <source>
        <dbReference type="ARBA" id="ARBA00022801"/>
    </source>
</evidence>
<keyword evidence="3" id="KW-0378">Hydrolase</keyword>
<gene>
    <name evidence="8" type="ORF">YBN1229_v1_1909</name>
</gene>
<dbReference type="PANTHER" id="PTHR10465">
    <property type="entry name" value="TRANSMEMBRANE GTPASE FZO1"/>
    <property type="match status" value="1"/>
</dbReference>
<evidence type="ECO:0000256" key="2">
    <source>
        <dbReference type="ARBA" id="ARBA00022741"/>
    </source>
</evidence>
<reference evidence="9" key="1">
    <citation type="submission" date="2015-02" db="EMBL/GenBank/DDBJ databases">
        <authorList>
            <person name="Chooi Y.-H."/>
        </authorList>
    </citation>
    <scope>NUCLEOTIDE SEQUENCE [LARGE SCALE GENOMIC DNA]</scope>
    <source>
        <strain evidence="9">strain Y</strain>
    </source>
</reference>
<name>A0A0D6JF31_9HYPH</name>
<feature type="compositionally biased region" description="Polar residues" evidence="6">
    <location>
        <begin position="700"/>
        <end position="716"/>
    </location>
</feature>
<keyword evidence="4" id="KW-0342">GTP-binding</keyword>
<evidence type="ECO:0000313" key="8">
    <source>
        <dbReference type="EMBL" id="CPR18886.1"/>
    </source>
</evidence>
<dbReference type="InterPro" id="IPR045063">
    <property type="entry name" value="Dynamin_N"/>
</dbReference>
<dbReference type="GO" id="GO:0003924">
    <property type="term" value="F:GTPase activity"/>
    <property type="evidence" value="ECO:0007669"/>
    <property type="project" value="InterPro"/>
</dbReference>
<dbReference type="InterPro" id="IPR027417">
    <property type="entry name" value="P-loop_NTPase"/>
</dbReference>
<dbReference type="InterPro" id="IPR027094">
    <property type="entry name" value="Mitofusin_fam"/>
</dbReference>
<dbReference type="RefSeq" id="WP_052743801.1">
    <property type="nucleotide sequence ID" value="NZ_LN829118.1"/>
</dbReference>
<dbReference type="GO" id="GO:0005525">
    <property type="term" value="F:GTP binding"/>
    <property type="evidence" value="ECO:0007669"/>
    <property type="project" value="UniProtKB-KW"/>
</dbReference>
<keyword evidence="9" id="KW-1185">Reference proteome</keyword>
<keyword evidence="2" id="KW-0547">Nucleotide-binding</keyword>
<dbReference type="Proteomes" id="UP000033187">
    <property type="component" value="Chromosome 1"/>
</dbReference>
<keyword evidence="5" id="KW-0472">Membrane</keyword>
<dbReference type="Pfam" id="PF00350">
    <property type="entry name" value="Dynamin_N"/>
    <property type="match status" value="1"/>
</dbReference>
<evidence type="ECO:0000259" key="7">
    <source>
        <dbReference type="Pfam" id="PF00350"/>
    </source>
</evidence>
<evidence type="ECO:0000256" key="6">
    <source>
        <dbReference type="SAM" id="MobiDB-lite"/>
    </source>
</evidence>
<accession>A0A0D6JF31</accession>
<evidence type="ECO:0000256" key="1">
    <source>
        <dbReference type="ARBA" id="ARBA00004370"/>
    </source>
</evidence>
<dbReference type="KEGG" id="fiy:BN1229_v1_1909"/>
<dbReference type="GO" id="GO:0016020">
    <property type="term" value="C:membrane"/>
    <property type="evidence" value="ECO:0007669"/>
    <property type="project" value="UniProtKB-SubCell"/>
</dbReference>
<dbReference type="SUPFAM" id="SSF52540">
    <property type="entry name" value="P-loop containing nucleoside triphosphate hydrolases"/>
    <property type="match status" value="1"/>
</dbReference>
<dbReference type="EMBL" id="LN829119">
    <property type="protein sequence ID" value="CPR18886.1"/>
    <property type="molecule type" value="Genomic_DNA"/>
</dbReference>
<evidence type="ECO:0000256" key="5">
    <source>
        <dbReference type="ARBA" id="ARBA00023136"/>
    </source>
</evidence>
<sequence>MGDSAHVIELATAPGDAKSDAPMYDPRRHGGIGKRLESLRRELLEAGERLQSIVEPAGQTLVSEASKLLEKQVCRIAVVGQIKSGKSTFVNAFAQIPALLPTDVNPWTTAVTNLHFRRRQDGDPAAKFNFFTEEEWQRIADGGGLLRELTERLVPGFEPDLLRQHVVALKQRAAQRLGNEFTNLLGQSHSFSEFDAGLMRGYVCSGDMPRGPVDNDSGLFPGKYSDITCSADIHCDGGPFEFPAMLVDTPGTNDPFLLRDEITRRSLEAADLYIVVLTARQPLSEADVALLRILRGLHKERILIFINRIDDLSEISADLADVTAFVRKRIEREFPDSDIPIISGSALWATAALRADTPTTERAFEHRSLSYFLERGLIRREELLKPAPADGTQRTDLLNAQFVCSGMPAIYSAINDMMGASHCAHVLRQVAQCYVELARASENSALSELTHLERLHSAAITTAERAGTQMRQIDAEQHQLEEIAEIIERSGRSIEDQMGEIVAEEIGDLRSRLFAEVDVHAAEERDVLIDTLYRGRAPREWQCESIELRRSLAEIFTEGFQKSARRISDLQSRVTPELRQLMSMIAPRERAPREPDWSQLTMPTPTLTSLSTFVAVDLEVSWWAAFFSKRPTPEERGAEVEALIRSEFEAVVEELVSGAETELLAFSSMMTRWSFGVCNSIIEALHRRRQELSRTHESLSKTVDGTADTETVTHQSSEIARLRSRLAQCETLNRQLEQIATSLARSASATSSRTGE</sequence>
<dbReference type="KEGG" id="fil:BN1229_v1_1906"/>
<proteinExistence type="predicted"/>
<feature type="region of interest" description="Disordered" evidence="6">
    <location>
        <begin position="11"/>
        <end position="31"/>
    </location>
</feature>
<organism evidence="8 9">
    <name type="scientific">Candidatus Filomicrobium marinum</name>
    <dbReference type="NCBI Taxonomy" id="1608628"/>
    <lineage>
        <taxon>Bacteria</taxon>
        <taxon>Pseudomonadati</taxon>
        <taxon>Pseudomonadota</taxon>
        <taxon>Alphaproteobacteria</taxon>
        <taxon>Hyphomicrobiales</taxon>
        <taxon>Hyphomicrobiaceae</taxon>
        <taxon>Filomicrobium</taxon>
    </lineage>
</organism>